<evidence type="ECO:0000256" key="2">
    <source>
        <dbReference type="ARBA" id="ARBA00007727"/>
    </source>
</evidence>
<keyword evidence="6 7" id="KW-0472">Membrane</keyword>
<dbReference type="AlphaFoldDB" id="A0A8S2AHI0"/>
<evidence type="ECO:0000259" key="8">
    <source>
        <dbReference type="Pfam" id="PF13839"/>
    </source>
</evidence>
<evidence type="ECO:0000313" key="11">
    <source>
        <dbReference type="Proteomes" id="UP000682877"/>
    </source>
</evidence>
<evidence type="ECO:0008006" key="12">
    <source>
        <dbReference type="Google" id="ProtNLM"/>
    </source>
</evidence>
<evidence type="ECO:0000256" key="1">
    <source>
        <dbReference type="ARBA" id="ARBA00004167"/>
    </source>
</evidence>
<evidence type="ECO:0000256" key="4">
    <source>
        <dbReference type="ARBA" id="ARBA00022968"/>
    </source>
</evidence>
<accession>A0A8S2AHI0</accession>
<dbReference type="InterPro" id="IPR025846">
    <property type="entry name" value="TBL_N"/>
</dbReference>
<name>A0A8S2AHI0_ARAAE</name>
<evidence type="ECO:0000256" key="3">
    <source>
        <dbReference type="ARBA" id="ARBA00022692"/>
    </source>
</evidence>
<feature type="domain" description="Trichome birefringence-like N-terminal" evidence="9">
    <location>
        <begin position="219"/>
        <end position="274"/>
    </location>
</feature>
<sequence length="560" mass="64785">MQKPLPELLKEYDLPVGIFPGDATNYEFDEETKKLTVLIPSICEVGYKDSSVLKFTTTVTGHLEKGKLTDVEGIKTKVMIWVKVTSISADASKVYFTAGMKKSRSRDAYESPMSQRWSRKKSRLPLAGLLFMLVVTFMILFNERSIQQIHHHAASHGQNLREASTSNLVKPNVPGNYYLGALEVLDRFSKCNSTKEYSGKKIGWVDPFDDPGQGTKEEQKCDVFSGKWVFDNSSSYPLHKESQCPYMSDQLACQKHGRKDLEYQHWRWQPHACNLKRWNVTEMWEKLRGKRLMFVGDSLNRGQWISMVCLLQSVIPREKQSMSPNAHLTIFRAEDYNATVEFLWAPLLVESNSDDPVNHRLGERIIRPDSVLKHASKWQHADILIFNTYLWWRQDSVKLRWSSEERGSCEEVKGAEGMEMAMNTWGDWIANNVDPNTKRIFFVTMSPTHQWSREWNPRSEGNCYGEKKPIEEESYWGSGSDIPTMKMVKRVLDRLGPKVSVINITQLSEYRKDGHPSVYRKFWEPLNEDRLNNPASYSDCTHWCVPGVPDVWNQLLFQFL</sequence>
<evidence type="ECO:0000256" key="5">
    <source>
        <dbReference type="ARBA" id="ARBA00022989"/>
    </source>
</evidence>
<gene>
    <name evidence="10" type="ORF">AARE701A_LOCUS14185</name>
</gene>
<evidence type="ECO:0000313" key="10">
    <source>
        <dbReference type="EMBL" id="CAE6085248.1"/>
    </source>
</evidence>
<dbReference type="Pfam" id="PF14416">
    <property type="entry name" value="PMR5N"/>
    <property type="match status" value="1"/>
</dbReference>
<dbReference type="Gene3D" id="2.30.240.10">
    <property type="entry name" value="At5g01610-like"/>
    <property type="match status" value="1"/>
</dbReference>
<dbReference type="GO" id="GO:0016020">
    <property type="term" value="C:membrane"/>
    <property type="evidence" value="ECO:0007669"/>
    <property type="project" value="UniProtKB-SubCell"/>
</dbReference>
<dbReference type="PANTHER" id="PTHR32285">
    <property type="entry name" value="PROTEIN TRICHOME BIREFRINGENCE-LIKE 9-RELATED"/>
    <property type="match status" value="1"/>
</dbReference>
<feature type="domain" description="Trichome birefringence-like C-terminal" evidence="8">
    <location>
        <begin position="276"/>
        <end position="558"/>
    </location>
</feature>
<evidence type="ECO:0000256" key="7">
    <source>
        <dbReference type="SAM" id="Phobius"/>
    </source>
</evidence>
<evidence type="ECO:0000259" key="9">
    <source>
        <dbReference type="Pfam" id="PF14416"/>
    </source>
</evidence>
<keyword evidence="5 7" id="KW-1133">Transmembrane helix</keyword>
<dbReference type="Proteomes" id="UP000682877">
    <property type="component" value="Chromosome 6"/>
</dbReference>
<dbReference type="InterPro" id="IPR036758">
    <property type="entry name" value="At5g01610-like"/>
</dbReference>
<dbReference type="InterPro" id="IPR007493">
    <property type="entry name" value="DUF538"/>
</dbReference>
<dbReference type="EMBL" id="LR999456">
    <property type="protein sequence ID" value="CAE6085248.1"/>
    <property type="molecule type" value="Genomic_DNA"/>
</dbReference>
<dbReference type="InterPro" id="IPR029962">
    <property type="entry name" value="TBL"/>
</dbReference>
<evidence type="ECO:0000256" key="6">
    <source>
        <dbReference type="ARBA" id="ARBA00023136"/>
    </source>
</evidence>
<feature type="transmembrane region" description="Helical" evidence="7">
    <location>
        <begin position="124"/>
        <end position="141"/>
    </location>
</feature>
<proteinExistence type="inferred from homology"/>
<keyword evidence="3 7" id="KW-0812">Transmembrane</keyword>
<reference evidence="10" key="1">
    <citation type="submission" date="2021-01" db="EMBL/GenBank/DDBJ databases">
        <authorList>
            <person name="Bezrukov I."/>
        </authorList>
    </citation>
    <scope>NUCLEOTIDE SEQUENCE</scope>
</reference>
<dbReference type="Pfam" id="PF13839">
    <property type="entry name" value="PC-Esterase"/>
    <property type="match status" value="1"/>
</dbReference>
<dbReference type="PANTHER" id="PTHR32285:SF202">
    <property type="entry name" value="PROTEIN TRICHOME BIREFRINGENCE-LIKE 35"/>
    <property type="match status" value="1"/>
</dbReference>
<dbReference type="SUPFAM" id="SSF141562">
    <property type="entry name" value="At5g01610-like"/>
    <property type="match status" value="1"/>
</dbReference>
<organism evidence="10 11">
    <name type="scientific">Arabidopsis arenosa</name>
    <name type="common">Sand rock-cress</name>
    <name type="synonym">Cardaminopsis arenosa</name>
    <dbReference type="NCBI Taxonomy" id="38785"/>
    <lineage>
        <taxon>Eukaryota</taxon>
        <taxon>Viridiplantae</taxon>
        <taxon>Streptophyta</taxon>
        <taxon>Embryophyta</taxon>
        <taxon>Tracheophyta</taxon>
        <taxon>Spermatophyta</taxon>
        <taxon>Magnoliopsida</taxon>
        <taxon>eudicotyledons</taxon>
        <taxon>Gunneridae</taxon>
        <taxon>Pentapetalae</taxon>
        <taxon>rosids</taxon>
        <taxon>malvids</taxon>
        <taxon>Brassicales</taxon>
        <taxon>Brassicaceae</taxon>
        <taxon>Camelineae</taxon>
        <taxon>Arabidopsis</taxon>
    </lineage>
</organism>
<comment type="subcellular location">
    <subcellularLocation>
        <location evidence="1">Membrane</location>
        <topology evidence="1">Single-pass membrane protein</topology>
    </subcellularLocation>
</comment>
<dbReference type="GO" id="GO:0005794">
    <property type="term" value="C:Golgi apparatus"/>
    <property type="evidence" value="ECO:0007669"/>
    <property type="project" value="TreeGrafter"/>
</dbReference>
<dbReference type="Pfam" id="PF04398">
    <property type="entry name" value="DUF538"/>
    <property type="match status" value="1"/>
</dbReference>
<comment type="similarity">
    <text evidence="2">Belongs to the PC-esterase family. TBL subfamily.</text>
</comment>
<dbReference type="GO" id="GO:0016413">
    <property type="term" value="F:O-acetyltransferase activity"/>
    <property type="evidence" value="ECO:0007669"/>
    <property type="project" value="InterPro"/>
</dbReference>
<protein>
    <recommendedName>
        <fullName evidence="12">Trichome birefringence-like N-terminal domain-containing protein</fullName>
    </recommendedName>
</protein>
<dbReference type="InterPro" id="IPR026057">
    <property type="entry name" value="TBL_C"/>
</dbReference>
<keyword evidence="11" id="KW-1185">Reference proteome</keyword>
<keyword evidence="4" id="KW-0735">Signal-anchor</keyword>